<keyword evidence="3 8" id="KW-0699">rRNA-binding</keyword>
<dbReference type="FunFam" id="1.20.58.110:FF:000001">
    <property type="entry name" value="30S ribosomal protein S20"/>
    <property type="match status" value="1"/>
</dbReference>
<keyword evidence="6 8" id="KW-0687">Ribonucleoprotein</keyword>
<comment type="similarity">
    <text evidence="2 8">Belongs to the bacterial ribosomal protein bS20 family.</text>
</comment>
<name>A0A6N7IP13_9FIRM</name>
<keyword evidence="5 8" id="KW-0689">Ribosomal protein</keyword>
<evidence type="ECO:0000256" key="5">
    <source>
        <dbReference type="ARBA" id="ARBA00022980"/>
    </source>
</evidence>
<dbReference type="InterPro" id="IPR036510">
    <property type="entry name" value="Ribosomal_bS20_sf"/>
</dbReference>
<keyword evidence="10" id="KW-1185">Reference proteome</keyword>
<dbReference type="InterPro" id="IPR002583">
    <property type="entry name" value="Ribosomal_bS20"/>
</dbReference>
<keyword evidence="4 8" id="KW-0694">RNA-binding</keyword>
<dbReference type="PANTHER" id="PTHR33398">
    <property type="entry name" value="30S RIBOSOMAL PROTEIN S20"/>
    <property type="match status" value="1"/>
</dbReference>
<evidence type="ECO:0000256" key="2">
    <source>
        <dbReference type="ARBA" id="ARBA00007634"/>
    </source>
</evidence>
<dbReference type="RefSeq" id="WP_152945610.1">
    <property type="nucleotide sequence ID" value="NZ_WHYR01000010.1"/>
</dbReference>
<dbReference type="OrthoDB" id="9808392at2"/>
<evidence type="ECO:0000256" key="7">
    <source>
        <dbReference type="ARBA" id="ARBA00035136"/>
    </source>
</evidence>
<dbReference type="GO" id="GO:0006412">
    <property type="term" value="P:translation"/>
    <property type="evidence" value="ECO:0007669"/>
    <property type="project" value="UniProtKB-UniRule"/>
</dbReference>
<evidence type="ECO:0000256" key="4">
    <source>
        <dbReference type="ARBA" id="ARBA00022884"/>
    </source>
</evidence>
<evidence type="ECO:0000256" key="6">
    <source>
        <dbReference type="ARBA" id="ARBA00023274"/>
    </source>
</evidence>
<evidence type="ECO:0000256" key="3">
    <source>
        <dbReference type="ARBA" id="ARBA00022730"/>
    </source>
</evidence>
<dbReference type="GO" id="GO:0003735">
    <property type="term" value="F:structural constituent of ribosome"/>
    <property type="evidence" value="ECO:0007669"/>
    <property type="project" value="InterPro"/>
</dbReference>
<protein>
    <recommendedName>
        <fullName evidence="7 8">Small ribosomal subunit protein bS20</fullName>
    </recommendedName>
</protein>
<dbReference type="SUPFAM" id="SSF46992">
    <property type="entry name" value="Ribosomal protein S20"/>
    <property type="match status" value="1"/>
</dbReference>
<proteinExistence type="inferred from homology"/>
<gene>
    <name evidence="8 9" type="primary">rpsT</name>
    <name evidence="9" type="ORF">GFC01_05270</name>
</gene>
<dbReference type="GO" id="GO:0015935">
    <property type="term" value="C:small ribosomal subunit"/>
    <property type="evidence" value="ECO:0007669"/>
    <property type="project" value="TreeGrafter"/>
</dbReference>
<reference evidence="9 10" key="1">
    <citation type="submission" date="2019-10" db="EMBL/GenBank/DDBJ databases">
        <title>Comparative genomics of sulfur disproportionating microorganisms.</title>
        <authorList>
            <person name="Ward L.M."/>
            <person name="Bertran E."/>
            <person name="Johnston D."/>
        </authorList>
    </citation>
    <scope>NUCLEOTIDE SEQUENCE [LARGE SCALE GENOMIC DNA]</scope>
    <source>
        <strain evidence="9 10">DSM 14055</strain>
    </source>
</reference>
<dbReference type="PANTHER" id="PTHR33398:SF1">
    <property type="entry name" value="SMALL RIBOSOMAL SUBUNIT PROTEIN BS20C"/>
    <property type="match status" value="1"/>
</dbReference>
<dbReference type="EMBL" id="WHYR01000010">
    <property type="protein sequence ID" value="MQL51680.1"/>
    <property type="molecule type" value="Genomic_DNA"/>
</dbReference>
<evidence type="ECO:0000256" key="1">
    <source>
        <dbReference type="ARBA" id="ARBA00003134"/>
    </source>
</evidence>
<dbReference type="Gene3D" id="1.20.58.110">
    <property type="entry name" value="Ribosomal protein S20"/>
    <property type="match status" value="1"/>
</dbReference>
<evidence type="ECO:0000313" key="10">
    <source>
        <dbReference type="Proteomes" id="UP000441717"/>
    </source>
</evidence>
<organism evidence="9 10">
    <name type="scientific">Desulfofundulus thermobenzoicus</name>
    <dbReference type="NCBI Taxonomy" id="29376"/>
    <lineage>
        <taxon>Bacteria</taxon>
        <taxon>Bacillati</taxon>
        <taxon>Bacillota</taxon>
        <taxon>Clostridia</taxon>
        <taxon>Eubacteriales</taxon>
        <taxon>Peptococcaceae</taxon>
        <taxon>Desulfofundulus</taxon>
    </lineage>
</organism>
<dbReference type="NCBIfam" id="TIGR00029">
    <property type="entry name" value="S20"/>
    <property type="match status" value="1"/>
</dbReference>
<dbReference type="AlphaFoldDB" id="A0A6N7IP13"/>
<dbReference type="HAMAP" id="MF_00500">
    <property type="entry name" value="Ribosomal_bS20"/>
    <property type="match status" value="1"/>
</dbReference>
<dbReference type="GO" id="GO:0005829">
    <property type="term" value="C:cytosol"/>
    <property type="evidence" value="ECO:0007669"/>
    <property type="project" value="TreeGrafter"/>
</dbReference>
<dbReference type="Proteomes" id="UP000441717">
    <property type="component" value="Unassembled WGS sequence"/>
</dbReference>
<comment type="caution">
    <text evidence="9">The sequence shown here is derived from an EMBL/GenBank/DDBJ whole genome shotgun (WGS) entry which is preliminary data.</text>
</comment>
<comment type="function">
    <text evidence="1 8">Binds directly to 16S ribosomal RNA.</text>
</comment>
<accession>A0A6N7IP13</accession>
<dbReference type="GO" id="GO:0070181">
    <property type="term" value="F:small ribosomal subunit rRNA binding"/>
    <property type="evidence" value="ECO:0007669"/>
    <property type="project" value="TreeGrafter"/>
</dbReference>
<dbReference type="Pfam" id="PF01649">
    <property type="entry name" value="Ribosomal_S20p"/>
    <property type="match status" value="1"/>
</dbReference>
<evidence type="ECO:0000313" key="9">
    <source>
        <dbReference type="EMBL" id="MQL51680.1"/>
    </source>
</evidence>
<evidence type="ECO:0000256" key="8">
    <source>
        <dbReference type="HAMAP-Rule" id="MF_00500"/>
    </source>
</evidence>
<sequence>MPNIKSAIKRVKITRKRTLRNARLKSALRTAIRKFERTLAAGASAEETRATLRRALVAIDKAVTKGILHKNAAARKKSRLTRRFNRQQAG</sequence>